<dbReference type="RefSeq" id="WP_214433810.1">
    <property type="nucleotide sequence ID" value="NZ_JAECZA010000096.1"/>
</dbReference>
<sequence>MTVRKLAVTMLCSTVLGLLTTNQAQAASFTFEKIVDTNSLFRIPVYEFDSPAINDEGTVAFSAAYANNQDSGTGIFSTNGKKITTIVDTNGTNGSFSSLGTPSLNNFGTVAFQGERTLNKVSGVGFFTGNGGLPATVYFDNNAKGILVSRPSINDKGTVAFADNEFGNIYINSNGKITSIANTNGGNPVINNQGTVSFILPDKGLVTRNGQVTTTIANTNNLFSSLSGDGSPLNEEGTVAFLANLLSGGEGIFTGNGASLTTIADTSGDFDGFGASPAINDDGKVAFWAFLKSGGEGIFTGSDIVKNKVIATGDNLLDSKVTGIESFDLQGLNNRGQIVFAASLANGTQGIYVATPENTNSVPEPSFLFGELIVGVGAVWLRLHKHK</sequence>
<reference evidence="2 3" key="1">
    <citation type="journal article" date="2021" name="Int. J. Syst. Evol. Microbiol.">
        <title>Amazonocrinis nigriterrae gen. nov., sp. nov., Atlanticothrix silvestris gen. nov., sp. nov. and Dendronalium phyllosphericum gen. nov., sp. nov., nostocacean cyanobacteria from Brazilian environments.</title>
        <authorList>
            <person name="Alvarenga D.O."/>
            <person name="Andreote A.P.D."/>
            <person name="Branco L.H.Z."/>
            <person name="Delbaje E."/>
            <person name="Cruz R.B."/>
            <person name="Varani A.M."/>
            <person name="Fiore M.F."/>
        </authorList>
    </citation>
    <scope>NUCLEOTIDE SEQUENCE [LARGE SCALE GENOMIC DNA]</scope>
    <source>
        <strain evidence="2 3">CENA369</strain>
    </source>
</reference>
<gene>
    <name evidence="2" type="ORF">I8752_18730</name>
</gene>
<feature type="chain" id="PRO_5035174924" evidence="1">
    <location>
        <begin position="27"/>
        <end position="387"/>
    </location>
</feature>
<name>A0A8J7I6C7_9NOST</name>
<dbReference type="Proteomes" id="UP000662314">
    <property type="component" value="Unassembled WGS sequence"/>
</dbReference>
<comment type="caution">
    <text evidence="2">The sequence shown here is derived from an EMBL/GenBank/DDBJ whole genome shotgun (WGS) entry which is preliminary data.</text>
</comment>
<dbReference type="Pfam" id="PF24251">
    <property type="entry name" value="DUF7453"/>
    <property type="match status" value="1"/>
</dbReference>
<keyword evidence="3" id="KW-1185">Reference proteome</keyword>
<keyword evidence="1" id="KW-0732">Signal</keyword>
<accession>A0A8J7I6C7</accession>
<feature type="signal peptide" evidence="1">
    <location>
        <begin position="1"/>
        <end position="26"/>
    </location>
</feature>
<evidence type="ECO:0000256" key="1">
    <source>
        <dbReference type="SAM" id="SignalP"/>
    </source>
</evidence>
<evidence type="ECO:0000313" key="2">
    <source>
        <dbReference type="EMBL" id="MBH8575013.1"/>
    </source>
</evidence>
<proteinExistence type="predicted"/>
<dbReference type="EMBL" id="JAECZA010000096">
    <property type="protein sequence ID" value="MBH8575013.1"/>
    <property type="molecule type" value="Genomic_DNA"/>
</dbReference>
<dbReference type="NCBIfam" id="TIGR05002">
    <property type="entry name" value="NxxGxxAF_repeat"/>
    <property type="match status" value="4"/>
</dbReference>
<organism evidence="2 3">
    <name type="scientific">Dendronalium phyllosphericum CENA369</name>
    <dbReference type="NCBI Taxonomy" id="1725256"/>
    <lineage>
        <taxon>Bacteria</taxon>
        <taxon>Bacillati</taxon>
        <taxon>Cyanobacteriota</taxon>
        <taxon>Cyanophyceae</taxon>
        <taxon>Nostocales</taxon>
        <taxon>Nostocaceae</taxon>
        <taxon>Dendronalium</taxon>
        <taxon>Dendronalium phyllosphericum</taxon>
    </lineage>
</organism>
<dbReference type="AlphaFoldDB" id="A0A8J7I6C7"/>
<protein>
    <submittedName>
        <fullName evidence="2">Uncharacterized protein</fullName>
    </submittedName>
</protein>
<dbReference type="InterPro" id="IPR055876">
    <property type="entry name" value="DUF7453"/>
</dbReference>
<evidence type="ECO:0000313" key="3">
    <source>
        <dbReference type="Proteomes" id="UP000662314"/>
    </source>
</evidence>